<gene>
    <name evidence="6" type="ORF">DFQ04_1908</name>
</gene>
<dbReference type="SMART" id="SM00534">
    <property type="entry name" value="MUTSac"/>
    <property type="match status" value="1"/>
</dbReference>
<dbReference type="InterPro" id="IPR045076">
    <property type="entry name" value="MutS"/>
</dbReference>
<organism evidence="6 7">
    <name type="scientific">Algoriphagus boseongensis</name>
    <dbReference type="NCBI Taxonomy" id="1442587"/>
    <lineage>
        <taxon>Bacteria</taxon>
        <taxon>Pseudomonadati</taxon>
        <taxon>Bacteroidota</taxon>
        <taxon>Cytophagia</taxon>
        <taxon>Cytophagales</taxon>
        <taxon>Cyclobacteriaceae</taxon>
        <taxon>Algoriphagus</taxon>
    </lineage>
</organism>
<dbReference type="PANTHER" id="PTHR11361:SF99">
    <property type="entry name" value="DNA MISMATCH REPAIR PROTEIN"/>
    <property type="match status" value="1"/>
</dbReference>
<dbReference type="InterPro" id="IPR036187">
    <property type="entry name" value="DNA_mismatch_repair_MutS_sf"/>
</dbReference>
<evidence type="ECO:0000313" key="7">
    <source>
        <dbReference type="Proteomes" id="UP000294535"/>
    </source>
</evidence>
<keyword evidence="4" id="KW-1133">Transmembrane helix</keyword>
<dbReference type="GO" id="GO:0140664">
    <property type="term" value="F:ATP-dependent DNA damage sensor activity"/>
    <property type="evidence" value="ECO:0007669"/>
    <property type="project" value="InterPro"/>
</dbReference>
<feature type="transmembrane region" description="Helical" evidence="4">
    <location>
        <begin position="49"/>
        <end position="65"/>
    </location>
</feature>
<reference evidence="6 7" key="1">
    <citation type="submission" date="2019-03" db="EMBL/GenBank/DDBJ databases">
        <title>Genomic Encyclopedia of Type Strains, Phase III (KMG-III): the genomes of soil and plant-associated and newly described type strains.</title>
        <authorList>
            <person name="Whitman W."/>
        </authorList>
    </citation>
    <scope>NUCLEOTIDE SEQUENCE [LARGE SCALE GENOMIC DNA]</scope>
    <source>
        <strain evidence="6 7">CECT 8446</strain>
    </source>
</reference>
<dbReference type="SUPFAM" id="SSF48334">
    <property type="entry name" value="DNA repair protein MutS, domain III"/>
    <property type="match status" value="1"/>
</dbReference>
<dbReference type="EMBL" id="SNYF01000006">
    <property type="protein sequence ID" value="TDQ17256.1"/>
    <property type="molecule type" value="Genomic_DNA"/>
</dbReference>
<evidence type="ECO:0000259" key="5">
    <source>
        <dbReference type="SMART" id="SM00534"/>
    </source>
</evidence>
<evidence type="ECO:0000256" key="1">
    <source>
        <dbReference type="ARBA" id="ARBA00022741"/>
    </source>
</evidence>
<keyword evidence="2" id="KW-0067">ATP-binding</keyword>
<keyword evidence="4" id="KW-0472">Membrane</keyword>
<dbReference type="Proteomes" id="UP000294535">
    <property type="component" value="Unassembled WGS sequence"/>
</dbReference>
<dbReference type="Gene3D" id="3.40.50.300">
    <property type="entry name" value="P-loop containing nucleotide triphosphate hydrolases"/>
    <property type="match status" value="1"/>
</dbReference>
<dbReference type="OrthoDB" id="9802448at2"/>
<keyword evidence="1" id="KW-0547">Nucleotide-binding</keyword>
<dbReference type="GO" id="GO:0030983">
    <property type="term" value="F:mismatched DNA binding"/>
    <property type="evidence" value="ECO:0007669"/>
    <property type="project" value="InterPro"/>
</dbReference>
<keyword evidence="4" id="KW-0812">Transmembrane</keyword>
<dbReference type="SUPFAM" id="SSF52540">
    <property type="entry name" value="P-loop containing nucleoside triphosphate hydrolases"/>
    <property type="match status" value="1"/>
</dbReference>
<proteinExistence type="predicted"/>
<evidence type="ECO:0000256" key="3">
    <source>
        <dbReference type="ARBA" id="ARBA00023125"/>
    </source>
</evidence>
<dbReference type="RefSeq" id="WP_133555127.1">
    <property type="nucleotide sequence ID" value="NZ_SNYF01000006.1"/>
</dbReference>
<keyword evidence="3" id="KW-0238">DNA-binding</keyword>
<dbReference type="PANTHER" id="PTHR11361">
    <property type="entry name" value="DNA MISMATCH REPAIR PROTEIN MUTS FAMILY MEMBER"/>
    <property type="match status" value="1"/>
</dbReference>
<feature type="transmembrane region" description="Helical" evidence="4">
    <location>
        <begin position="27"/>
        <end position="43"/>
    </location>
</feature>
<dbReference type="GO" id="GO:0005829">
    <property type="term" value="C:cytosol"/>
    <property type="evidence" value="ECO:0007669"/>
    <property type="project" value="TreeGrafter"/>
</dbReference>
<accession>A0A4R6T6S2</accession>
<feature type="transmembrane region" description="Helical" evidence="4">
    <location>
        <begin position="201"/>
        <end position="221"/>
    </location>
</feature>
<comment type="caution">
    <text evidence="6">The sequence shown here is derived from an EMBL/GenBank/DDBJ whole genome shotgun (WGS) entry which is preliminary data.</text>
</comment>
<dbReference type="GO" id="GO:0005524">
    <property type="term" value="F:ATP binding"/>
    <property type="evidence" value="ECO:0007669"/>
    <property type="project" value="UniProtKB-KW"/>
</dbReference>
<protein>
    <submittedName>
        <fullName evidence="6">MutS-like protein</fullName>
    </submittedName>
</protein>
<name>A0A4R6T6S2_9BACT</name>
<feature type="domain" description="DNA mismatch repair proteins mutS family" evidence="5">
    <location>
        <begin position="410"/>
        <end position="588"/>
    </location>
</feature>
<dbReference type="AlphaFoldDB" id="A0A4R6T6S2"/>
<evidence type="ECO:0000256" key="2">
    <source>
        <dbReference type="ARBA" id="ARBA00022840"/>
    </source>
</evidence>
<evidence type="ECO:0000313" key="6">
    <source>
        <dbReference type="EMBL" id="TDQ17256.1"/>
    </source>
</evidence>
<feature type="transmembrane region" description="Helical" evidence="4">
    <location>
        <begin position="227"/>
        <end position="247"/>
    </location>
</feature>
<dbReference type="GO" id="GO:0006298">
    <property type="term" value="P:mismatch repair"/>
    <property type="evidence" value="ECO:0007669"/>
    <property type="project" value="InterPro"/>
</dbReference>
<evidence type="ECO:0000256" key="4">
    <source>
        <dbReference type="SAM" id="Phobius"/>
    </source>
</evidence>
<dbReference type="Pfam" id="PF00488">
    <property type="entry name" value="MutS_V"/>
    <property type="match status" value="1"/>
</dbReference>
<dbReference type="InterPro" id="IPR000432">
    <property type="entry name" value="DNA_mismatch_repair_MutS_C"/>
</dbReference>
<sequence length="588" mass="66450">MQTFDYQAQELDLKLERVRKKATRLSLVRLVVFFFFGASVVLGLAEHPIWLLLTLILGVFFIRSIQNFNFQKDQEAIYLALQKIHIDRKARQDRKLSKFEKGSEFTEKAHPFANDLDLFGEHSLFQLLNHCFSTQGKQKLAEKMKSSFESDKVLSKRLAVQELAEKPIFLEAMEAVGKAFSKEENRNSSWLAWLKQKEKTGFFFSILAVLGPLGGITILVLANLGIIPIQFLGLWILLGIGVMGSIFKPLKTAADTIPLSQTLKSFQVRSQLIEKEDFKSDLLKAEKEKLNAEGEKASALLLELDQLGLWVQNRLNLLYIPFNLIFWTDFLLYSRLVKWKQKVGNALSHLPENLENWEVWVSLGAFEMELEGNGEIFISEENLLIADEINHPLIVPQKSIPNSINLDQTRQVVVLTGANMSGKTTFMRTLGINCVLANLGLSPFGKSLTLGSFQLFTSMRNSDNLGESVSSFYAELSRIKSLIDRLDSGEKVFFLLDEILKGTNTEDRISGSRALIGQILETQGFGIISTHDVELAELAKVEPKVLNFSFHSEIQDQTILFDYLLKEGPCPSFNAHKLMELMGIRFSG</sequence>
<keyword evidence="7" id="KW-1185">Reference proteome</keyword>
<dbReference type="InterPro" id="IPR027417">
    <property type="entry name" value="P-loop_NTPase"/>
</dbReference>